<feature type="region of interest" description="Disordered" evidence="4">
    <location>
        <begin position="69"/>
        <end position="106"/>
    </location>
</feature>
<dbReference type="Gene3D" id="2.130.10.10">
    <property type="entry name" value="YVTN repeat-like/Quinoprotein amine dehydrogenase"/>
    <property type="match status" value="1"/>
</dbReference>
<keyword evidence="1 3" id="KW-0853">WD repeat</keyword>
<name>A0A937RMG5_9ACTN</name>
<dbReference type="PROSITE" id="PS50294">
    <property type="entry name" value="WD_REPEATS_REGION"/>
    <property type="match status" value="1"/>
</dbReference>
<evidence type="ECO:0000256" key="3">
    <source>
        <dbReference type="PROSITE-ProRule" id="PRU00221"/>
    </source>
</evidence>
<keyword evidence="6" id="KW-1185">Reference proteome</keyword>
<evidence type="ECO:0000313" key="5">
    <source>
        <dbReference type="EMBL" id="MBL7633132.1"/>
    </source>
</evidence>
<reference evidence="5" key="1">
    <citation type="submission" date="2020-12" db="EMBL/GenBank/DDBJ databases">
        <title>Genomic characterization of non-nitrogen-fixing Frankia strains.</title>
        <authorList>
            <person name="Carlos-Shanley C."/>
            <person name="Guerra T."/>
            <person name="Hahn D."/>
        </authorList>
    </citation>
    <scope>NUCLEOTIDE SEQUENCE</scope>
    <source>
        <strain evidence="5">CN6</strain>
    </source>
</reference>
<dbReference type="Pfam" id="PF00400">
    <property type="entry name" value="WD40"/>
    <property type="match status" value="2"/>
</dbReference>
<gene>
    <name evidence="5" type="ORF">I7412_39465</name>
</gene>
<dbReference type="SUPFAM" id="SSF50998">
    <property type="entry name" value="Quinoprotein alcohol dehydrogenase-like"/>
    <property type="match status" value="1"/>
</dbReference>
<protein>
    <recommendedName>
        <fullName evidence="7">Anaphase-promoting complex subunit 4 WD40 domain-containing protein</fullName>
    </recommendedName>
</protein>
<accession>A0A937RMG5</accession>
<sequence>MGHGELAGGPVSRASGPAGSGHRLRPARRHPRGELQRQSCPVLERGYLDRGRPALRANATDRGYRVLAGRQASGRRLSRRCRGDSFHGHPRRDRGAARSSRRRQGSRLVAWSPDGRLLASLGRDDRYLRLWSVADGAELAGPQRKHNGQTRGVVFGPSGTRIVTCGLDKKIIMWSIDPI</sequence>
<evidence type="ECO:0000256" key="4">
    <source>
        <dbReference type="SAM" id="MobiDB-lite"/>
    </source>
</evidence>
<dbReference type="SMART" id="SM00320">
    <property type="entry name" value="WD40"/>
    <property type="match status" value="2"/>
</dbReference>
<dbReference type="PROSITE" id="PS50082">
    <property type="entry name" value="WD_REPEATS_2"/>
    <property type="match status" value="1"/>
</dbReference>
<dbReference type="PANTHER" id="PTHR19848:SF8">
    <property type="entry name" value="F-BOX AND WD REPEAT DOMAIN CONTAINING 7"/>
    <property type="match status" value="1"/>
</dbReference>
<dbReference type="PANTHER" id="PTHR19848">
    <property type="entry name" value="WD40 REPEAT PROTEIN"/>
    <property type="match status" value="1"/>
</dbReference>
<evidence type="ECO:0000313" key="6">
    <source>
        <dbReference type="Proteomes" id="UP000604475"/>
    </source>
</evidence>
<feature type="compositionally biased region" description="Basic residues" evidence="4">
    <location>
        <begin position="22"/>
        <end position="31"/>
    </location>
</feature>
<feature type="region of interest" description="Disordered" evidence="4">
    <location>
        <begin position="1"/>
        <end position="38"/>
    </location>
</feature>
<dbReference type="AlphaFoldDB" id="A0A937RMG5"/>
<evidence type="ECO:0000256" key="2">
    <source>
        <dbReference type="ARBA" id="ARBA00022737"/>
    </source>
</evidence>
<evidence type="ECO:0000256" key="1">
    <source>
        <dbReference type="ARBA" id="ARBA00022574"/>
    </source>
</evidence>
<dbReference type="Proteomes" id="UP000604475">
    <property type="component" value="Unassembled WGS sequence"/>
</dbReference>
<dbReference type="InterPro" id="IPR015943">
    <property type="entry name" value="WD40/YVTN_repeat-like_dom_sf"/>
</dbReference>
<organism evidence="5 6">
    <name type="scientific">Frankia nepalensis</name>
    <dbReference type="NCBI Taxonomy" id="1836974"/>
    <lineage>
        <taxon>Bacteria</taxon>
        <taxon>Bacillati</taxon>
        <taxon>Actinomycetota</taxon>
        <taxon>Actinomycetes</taxon>
        <taxon>Frankiales</taxon>
        <taxon>Frankiaceae</taxon>
        <taxon>Frankia</taxon>
    </lineage>
</organism>
<dbReference type="InterPro" id="IPR011047">
    <property type="entry name" value="Quinoprotein_ADH-like_sf"/>
</dbReference>
<comment type="caution">
    <text evidence="5">The sequence shown here is derived from an EMBL/GenBank/DDBJ whole genome shotgun (WGS) entry which is preliminary data.</text>
</comment>
<evidence type="ECO:0008006" key="7">
    <source>
        <dbReference type="Google" id="ProtNLM"/>
    </source>
</evidence>
<dbReference type="EMBL" id="JAEACQ010000373">
    <property type="protein sequence ID" value="MBL7633132.1"/>
    <property type="molecule type" value="Genomic_DNA"/>
</dbReference>
<keyword evidence="2" id="KW-0677">Repeat</keyword>
<feature type="repeat" description="WD" evidence="3">
    <location>
        <begin position="143"/>
        <end position="179"/>
    </location>
</feature>
<dbReference type="InterPro" id="IPR001680">
    <property type="entry name" value="WD40_rpt"/>
</dbReference>
<proteinExistence type="predicted"/>